<evidence type="ECO:0000313" key="2">
    <source>
        <dbReference type="EMBL" id="KAL3116574.1"/>
    </source>
</evidence>
<sequence length="124" mass="14026">MCDAFKRLDKTYFFSSYSQMISCKEMLSELSVHFPHRCLWLSQSIVRSTRYGGTTLQSQQQDNANHTIGMIKMRLSGQIITTRFNPPKACAVPMSVGGQLARLIEIATDDAKLSSMYIGWCTFT</sequence>
<dbReference type="EMBL" id="JBICBT010000356">
    <property type="protein sequence ID" value="KAL3116574.1"/>
    <property type="molecule type" value="Genomic_DNA"/>
</dbReference>
<name>A0ABD2LQJ7_9BILA</name>
<dbReference type="PROSITE" id="PS51190">
    <property type="entry name" value="FATC"/>
    <property type="match status" value="1"/>
</dbReference>
<dbReference type="AlphaFoldDB" id="A0ABD2LQJ7"/>
<accession>A0ABD2LQJ7</accession>
<protein>
    <recommendedName>
        <fullName evidence="1">FATC domain-containing protein</fullName>
    </recommendedName>
</protein>
<dbReference type="InterPro" id="IPR003152">
    <property type="entry name" value="FATC_dom"/>
</dbReference>
<proteinExistence type="predicted"/>
<reference evidence="2 3" key="1">
    <citation type="submission" date="2024-10" db="EMBL/GenBank/DDBJ databases">
        <authorList>
            <person name="Kim D."/>
        </authorList>
    </citation>
    <scope>NUCLEOTIDE SEQUENCE [LARGE SCALE GENOMIC DNA]</scope>
    <source>
        <strain evidence="2">BH-2024</strain>
    </source>
</reference>
<evidence type="ECO:0000313" key="3">
    <source>
        <dbReference type="Proteomes" id="UP001620626"/>
    </source>
</evidence>
<dbReference type="Proteomes" id="UP001620626">
    <property type="component" value="Unassembled WGS sequence"/>
</dbReference>
<keyword evidence="3" id="KW-1185">Reference proteome</keyword>
<dbReference type="Pfam" id="PF02260">
    <property type="entry name" value="FATC"/>
    <property type="match status" value="1"/>
</dbReference>
<dbReference type="SMART" id="SM01343">
    <property type="entry name" value="FATC"/>
    <property type="match status" value="1"/>
</dbReference>
<feature type="domain" description="FATC" evidence="1">
    <location>
        <begin position="92"/>
        <end position="124"/>
    </location>
</feature>
<evidence type="ECO:0000259" key="1">
    <source>
        <dbReference type="PROSITE" id="PS51190"/>
    </source>
</evidence>
<organism evidence="2 3">
    <name type="scientific">Heterodera trifolii</name>
    <dbReference type="NCBI Taxonomy" id="157864"/>
    <lineage>
        <taxon>Eukaryota</taxon>
        <taxon>Metazoa</taxon>
        <taxon>Ecdysozoa</taxon>
        <taxon>Nematoda</taxon>
        <taxon>Chromadorea</taxon>
        <taxon>Rhabditida</taxon>
        <taxon>Tylenchina</taxon>
        <taxon>Tylenchomorpha</taxon>
        <taxon>Tylenchoidea</taxon>
        <taxon>Heteroderidae</taxon>
        <taxon>Heteroderinae</taxon>
        <taxon>Heterodera</taxon>
    </lineage>
</organism>
<comment type="caution">
    <text evidence="2">The sequence shown here is derived from an EMBL/GenBank/DDBJ whole genome shotgun (WGS) entry which is preliminary data.</text>
</comment>
<gene>
    <name evidence="2" type="ORF">niasHT_001058</name>
</gene>